<feature type="domain" description="MmgE/PrpD N-terminal" evidence="2">
    <location>
        <begin position="32"/>
        <end position="185"/>
    </location>
</feature>
<sequence>MTRCGRHARVASHHALDQTRRSMRMPVDPAVRLAEHVCQTTFAALPASAVRATQRDILDTLGAALGGSVAPGVAELAKVVRYWGGREESTVWLLGGRLPAPQAALVNATMGHALDFDDTFDRAGNIHPGITSLAASLAVADMCGGISGRDLVLAVTLGLDVACRVALAATVDRGWHRTAAMGCLGQRSRQARSLV</sequence>
<dbReference type="SUPFAM" id="SSF103378">
    <property type="entry name" value="2-methylcitrate dehydratase PrpD"/>
    <property type="match status" value="1"/>
</dbReference>
<organism evidence="3 4">
    <name type="scientific">Tectimicrobiota bacterium</name>
    <dbReference type="NCBI Taxonomy" id="2528274"/>
    <lineage>
        <taxon>Bacteria</taxon>
        <taxon>Pseudomonadati</taxon>
        <taxon>Nitrospinota/Tectimicrobiota group</taxon>
        <taxon>Candidatus Tectimicrobiota</taxon>
    </lineage>
</organism>
<protein>
    <submittedName>
        <fullName evidence="3">MmgE/PrpD family protein</fullName>
    </submittedName>
</protein>
<evidence type="ECO:0000259" key="2">
    <source>
        <dbReference type="Pfam" id="PF03972"/>
    </source>
</evidence>
<dbReference type="Pfam" id="PF03972">
    <property type="entry name" value="MmgE_PrpD_N"/>
    <property type="match status" value="1"/>
</dbReference>
<dbReference type="Proteomes" id="UP000712673">
    <property type="component" value="Unassembled WGS sequence"/>
</dbReference>
<dbReference type="InterPro" id="IPR005656">
    <property type="entry name" value="MmgE_PrpD"/>
</dbReference>
<reference evidence="3" key="1">
    <citation type="submission" date="2019-03" db="EMBL/GenBank/DDBJ databases">
        <title>Lake Tanganyika Metagenome-Assembled Genomes (MAGs).</title>
        <authorList>
            <person name="Tran P."/>
        </authorList>
    </citation>
    <scope>NUCLEOTIDE SEQUENCE</scope>
    <source>
        <strain evidence="3">K_DeepCast_65m_m2_066</strain>
    </source>
</reference>
<comment type="similarity">
    <text evidence="1">Belongs to the PrpD family.</text>
</comment>
<dbReference type="InterPro" id="IPR042183">
    <property type="entry name" value="MmgE/PrpD_sf_1"/>
</dbReference>
<dbReference type="PANTHER" id="PTHR16943">
    <property type="entry name" value="2-METHYLCITRATE DEHYDRATASE-RELATED"/>
    <property type="match status" value="1"/>
</dbReference>
<evidence type="ECO:0000313" key="4">
    <source>
        <dbReference type="Proteomes" id="UP000712673"/>
    </source>
</evidence>
<dbReference type="InterPro" id="IPR045336">
    <property type="entry name" value="MmgE_PrpD_N"/>
</dbReference>
<comment type="caution">
    <text evidence="3">The sequence shown here is derived from an EMBL/GenBank/DDBJ whole genome shotgun (WGS) entry which is preliminary data.</text>
</comment>
<accession>A0A938B447</accession>
<dbReference type="GO" id="GO:0016829">
    <property type="term" value="F:lyase activity"/>
    <property type="evidence" value="ECO:0007669"/>
    <property type="project" value="InterPro"/>
</dbReference>
<evidence type="ECO:0000313" key="3">
    <source>
        <dbReference type="EMBL" id="MBM3226006.1"/>
    </source>
</evidence>
<name>A0A938B447_UNCTE</name>
<dbReference type="AlphaFoldDB" id="A0A938B447"/>
<gene>
    <name evidence="3" type="ORF">FJZ47_19725</name>
</gene>
<dbReference type="PANTHER" id="PTHR16943:SF8">
    <property type="entry name" value="2-METHYLCITRATE DEHYDRATASE"/>
    <property type="match status" value="1"/>
</dbReference>
<dbReference type="Gene3D" id="1.10.4100.10">
    <property type="entry name" value="2-methylcitrate dehydratase PrpD"/>
    <property type="match status" value="1"/>
</dbReference>
<dbReference type="InterPro" id="IPR036148">
    <property type="entry name" value="MmgE/PrpD_sf"/>
</dbReference>
<dbReference type="EMBL" id="VGLS01000755">
    <property type="protein sequence ID" value="MBM3226006.1"/>
    <property type="molecule type" value="Genomic_DNA"/>
</dbReference>
<proteinExistence type="inferred from homology"/>
<evidence type="ECO:0000256" key="1">
    <source>
        <dbReference type="ARBA" id="ARBA00006174"/>
    </source>
</evidence>